<feature type="region of interest" description="Disordered" evidence="4">
    <location>
        <begin position="135"/>
        <end position="167"/>
    </location>
</feature>
<dbReference type="Proteomes" id="UP001499924">
    <property type="component" value="Unassembled WGS sequence"/>
</dbReference>
<feature type="domain" description="GH26" evidence="6">
    <location>
        <begin position="121"/>
        <end position="419"/>
    </location>
</feature>
<feature type="active site" description="Proton donor" evidence="3">
    <location>
        <position position="257"/>
    </location>
</feature>
<keyword evidence="2 3" id="KW-0326">Glycosidase</keyword>
<evidence type="ECO:0000256" key="2">
    <source>
        <dbReference type="ARBA" id="ARBA00023295"/>
    </source>
</evidence>
<keyword evidence="1 3" id="KW-0378">Hydrolase</keyword>
<sequence length="425" mass="44632">MRHRDVTPLHTRRGTLLARLSGRLQPRSGLLLTAAVVLAVMAGAGIVVPTGGGGSVVQTVDAAAFQPVVGHDGRAQRAERPAPACTVTLPRPLLALFGHRVRMMLARHFAAHPLCAPGVATSAAAPATAVVSQEAATEAPTPASSDSSAAAVPAPAPAPNATPAPVSGDTAWGSSVMPYGSETYAQAFARTAAQLRPQVIRFFNPGGPSWPSRTGDAPLVISFKLPPRDVIAGRHDAQLAAFFAATPRPTYWTYWHEPEDDRERGAFSPADYRAAWAHIAAIADASGKPLRATLILMAWTAKPASHRTWTDYYAGPEVIDVLAWDAYAHGSGATPEAVYGAARSVSEQAGKPWAIAETGVAASQFSPAARQALLTEMSRYLATSNPRPEFVTYFDSDPDAPNIQYGWNISRDPAAAAAWLAGQAG</sequence>
<feature type="compositionally biased region" description="Low complexity" evidence="4">
    <location>
        <begin position="135"/>
        <end position="153"/>
    </location>
</feature>
<feature type="transmembrane region" description="Helical" evidence="5">
    <location>
        <begin position="29"/>
        <end position="48"/>
    </location>
</feature>
<dbReference type="EMBL" id="BAAAVV010000012">
    <property type="protein sequence ID" value="GAA3180523.1"/>
    <property type="molecule type" value="Genomic_DNA"/>
</dbReference>
<keyword evidence="5" id="KW-0812">Transmembrane</keyword>
<dbReference type="PROSITE" id="PS51764">
    <property type="entry name" value="GH26"/>
    <property type="match status" value="1"/>
</dbReference>
<evidence type="ECO:0000256" key="4">
    <source>
        <dbReference type="SAM" id="MobiDB-lite"/>
    </source>
</evidence>
<reference evidence="8" key="1">
    <citation type="journal article" date="2019" name="Int. J. Syst. Evol. Microbiol.">
        <title>The Global Catalogue of Microorganisms (GCM) 10K type strain sequencing project: providing services to taxonomists for standard genome sequencing and annotation.</title>
        <authorList>
            <consortium name="The Broad Institute Genomics Platform"/>
            <consortium name="The Broad Institute Genome Sequencing Center for Infectious Disease"/>
            <person name="Wu L."/>
            <person name="Ma J."/>
        </authorList>
    </citation>
    <scope>NUCLEOTIDE SEQUENCE [LARGE SCALE GENOMIC DNA]</scope>
    <source>
        <strain evidence="8">JCM 15614</strain>
    </source>
</reference>
<evidence type="ECO:0000256" key="5">
    <source>
        <dbReference type="SAM" id="Phobius"/>
    </source>
</evidence>
<organism evidence="7 8">
    <name type="scientific">Blastococcus jejuensis</name>
    <dbReference type="NCBI Taxonomy" id="351224"/>
    <lineage>
        <taxon>Bacteria</taxon>
        <taxon>Bacillati</taxon>
        <taxon>Actinomycetota</taxon>
        <taxon>Actinomycetes</taxon>
        <taxon>Geodermatophilales</taxon>
        <taxon>Geodermatophilaceae</taxon>
        <taxon>Blastococcus</taxon>
    </lineage>
</organism>
<evidence type="ECO:0000313" key="8">
    <source>
        <dbReference type="Proteomes" id="UP001499924"/>
    </source>
</evidence>
<dbReference type="SUPFAM" id="SSF51445">
    <property type="entry name" value="(Trans)glycosidases"/>
    <property type="match status" value="1"/>
</dbReference>
<comment type="caution">
    <text evidence="7">The sequence shown here is derived from an EMBL/GenBank/DDBJ whole genome shotgun (WGS) entry which is preliminary data.</text>
</comment>
<gene>
    <name evidence="7" type="ORF">GCM10010531_38300</name>
</gene>
<evidence type="ECO:0000256" key="3">
    <source>
        <dbReference type="PROSITE-ProRule" id="PRU01100"/>
    </source>
</evidence>
<evidence type="ECO:0000313" key="7">
    <source>
        <dbReference type="EMBL" id="GAA3180523.1"/>
    </source>
</evidence>
<name>A0ABP6PK28_9ACTN</name>
<dbReference type="RefSeq" id="WP_344690652.1">
    <property type="nucleotide sequence ID" value="NZ_BAAAVV010000012.1"/>
</dbReference>
<evidence type="ECO:0000259" key="6">
    <source>
        <dbReference type="PROSITE" id="PS51764"/>
    </source>
</evidence>
<keyword evidence="8" id="KW-1185">Reference proteome</keyword>
<dbReference type="InterPro" id="IPR017853">
    <property type="entry name" value="GH"/>
</dbReference>
<dbReference type="InterPro" id="IPR022790">
    <property type="entry name" value="GH26_dom"/>
</dbReference>
<dbReference type="Gene3D" id="3.20.20.80">
    <property type="entry name" value="Glycosidases"/>
    <property type="match status" value="1"/>
</dbReference>
<proteinExistence type="inferred from homology"/>
<accession>A0ABP6PK28</accession>
<comment type="similarity">
    <text evidence="3">Belongs to the glycosyl hydrolase 26 family.</text>
</comment>
<evidence type="ECO:0000256" key="1">
    <source>
        <dbReference type="ARBA" id="ARBA00022801"/>
    </source>
</evidence>
<keyword evidence="5" id="KW-0472">Membrane</keyword>
<protein>
    <recommendedName>
        <fullName evidence="6">GH26 domain-containing protein</fullName>
    </recommendedName>
</protein>
<keyword evidence="5" id="KW-1133">Transmembrane helix</keyword>
<feature type="active site" description="Nucleophile" evidence="3">
    <location>
        <position position="357"/>
    </location>
</feature>